<evidence type="ECO:0000313" key="2">
    <source>
        <dbReference type="EMBL" id="MFC6640841.1"/>
    </source>
</evidence>
<sequence length="126" mass="14399">MQQEIARTIEKAIPVMIEKPTDPRIDIARRNLRILCAMRETNFSEVARQAGLGRNALSQFLGGKSALTYPNMLKICDVLRVPIGLLHRPEPITEQRIRLARILERLPDHLASEAMTQASKWNDERD</sequence>
<dbReference type="InterPro" id="IPR001387">
    <property type="entry name" value="Cro/C1-type_HTH"/>
</dbReference>
<gene>
    <name evidence="2" type="ORF">ACFQAU_02935</name>
</gene>
<keyword evidence="3" id="KW-1185">Reference proteome</keyword>
<organism evidence="2 3">
    <name type="scientific">Sulfitobacter profundi</name>
    <dbReference type="NCBI Taxonomy" id="2679961"/>
    <lineage>
        <taxon>Bacteria</taxon>
        <taxon>Pseudomonadati</taxon>
        <taxon>Pseudomonadota</taxon>
        <taxon>Alphaproteobacteria</taxon>
        <taxon>Rhodobacterales</taxon>
        <taxon>Roseobacteraceae</taxon>
        <taxon>Sulfitobacter</taxon>
    </lineage>
</organism>
<comment type="caution">
    <text evidence="2">The sequence shown here is derived from an EMBL/GenBank/DDBJ whole genome shotgun (WGS) entry which is preliminary data.</text>
</comment>
<evidence type="ECO:0000313" key="3">
    <source>
        <dbReference type="Proteomes" id="UP001596403"/>
    </source>
</evidence>
<dbReference type="SUPFAM" id="SSF47413">
    <property type="entry name" value="lambda repressor-like DNA-binding domains"/>
    <property type="match status" value="1"/>
</dbReference>
<dbReference type="PROSITE" id="PS50943">
    <property type="entry name" value="HTH_CROC1"/>
    <property type="match status" value="1"/>
</dbReference>
<accession>A0ABW1YWW9</accession>
<dbReference type="Pfam" id="PF13443">
    <property type="entry name" value="HTH_26"/>
    <property type="match status" value="1"/>
</dbReference>
<dbReference type="Proteomes" id="UP001596403">
    <property type="component" value="Unassembled WGS sequence"/>
</dbReference>
<dbReference type="Gene3D" id="1.10.260.40">
    <property type="entry name" value="lambda repressor-like DNA-binding domains"/>
    <property type="match status" value="1"/>
</dbReference>
<protein>
    <submittedName>
        <fullName evidence="2">Helix-turn-helix domain-containing protein</fullName>
    </submittedName>
</protein>
<dbReference type="CDD" id="cd00093">
    <property type="entry name" value="HTH_XRE"/>
    <property type="match status" value="1"/>
</dbReference>
<dbReference type="InterPro" id="IPR010982">
    <property type="entry name" value="Lambda_DNA-bd_dom_sf"/>
</dbReference>
<dbReference type="RefSeq" id="WP_165935624.1">
    <property type="nucleotide sequence ID" value="NZ_JBHSWA010000001.1"/>
</dbReference>
<dbReference type="SMART" id="SM00530">
    <property type="entry name" value="HTH_XRE"/>
    <property type="match status" value="1"/>
</dbReference>
<feature type="domain" description="HTH cro/C1-type" evidence="1">
    <location>
        <begin position="44"/>
        <end position="86"/>
    </location>
</feature>
<reference evidence="3" key="1">
    <citation type="journal article" date="2019" name="Int. J. Syst. Evol. Microbiol.">
        <title>The Global Catalogue of Microorganisms (GCM) 10K type strain sequencing project: providing services to taxonomists for standard genome sequencing and annotation.</title>
        <authorList>
            <consortium name="The Broad Institute Genomics Platform"/>
            <consortium name="The Broad Institute Genome Sequencing Center for Infectious Disease"/>
            <person name="Wu L."/>
            <person name="Ma J."/>
        </authorList>
    </citation>
    <scope>NUCLEOTIDE SEQUENCE [LARGE SCALE GENOMIC DNA]</scope>
    <source>
        <strain evidence="3">NBRC 111368</strain>
    </source>
</reference>
<dbReference type="EMBL" id="JBHSWA010000001">
    <property type="protein sequence ID" value="MFC6640841.1"/>
    <property type="molecule type" value="Genomic_DNA"/>
</dbReference>
<evidence type="ECO:0000259" key="1">
    <source>
        <dbReference type="PROSITE" id="PS50943"/>
    </source>
</evidence>
<name>A0ABW1YWW9_9RHOB</name>
<proteinExistence type="predicted"/>